<comment type="caution">
    <text evidence="2">The sequence shown here is derived from an EMBL/GenBank/DDBJ whole genome shotgun (WGS) entry which is preliminary data.</text>
</comment>
<dbReference type="AlphaFoldDB" id="A0A0M9AQG7"/>
<dbReference type="PROSITE" id="PS51257">
    <property type="entry name" value="PROKAR_LIPOPROTEIN"/>
    <property type="match status" value="1"/>
</dbReference>
<evidence type="ECO:0000313" key="2">
    <source>
        <dbReference type="EMBL" id="KOX96258.1"/>
    </source>
</evidence>
<name>A0A0M9AQG7_9EURY</name>
<dbReference type="PATRIC" id="fig|1705389.3.peg.3959"/>
<accession>A0A0M9AQG7</accession>
<evidence type="ECO:0000313" key="3">
    <source>
        <dbReference type="Proteomes" id="UP000037747"/>
    </source>
</evidence>
<dbReference type="Proteomes" id="UP000037747">
    <property type="component" value="Unassembled WGS sequence"/>
</dbReference>
<dbReference type="OrthoDB" id="326072at2157"/>
<organism evidence="2 3">
    <name type="scientific">Halorubrum tropicale</name>
    <dbReference type="NCBI Taxonomy" id="1765655"/>
    <lineage>
        <taxon>Archaea</taxon>
        <taxon>Methanobacteriati</taxon>
        <taxon>Methanobacteriota</taxon>
        <taxon>Stenosarchaea group</taxon>
        <taxon>Halobacteria</taxon>
        <taxon>Halobacteriales</taxon>
        <taxon>Haloferacaceae</taxon>
        <taxon>Halorubrum</taxon>
    </lineage>
</organism>
<sequence>MICPRCGYEFEPANGLSCPRCGAPASCAGVSCAECGACSSPFERLRRQVAERLADARRSDDGSAGDEPANES</sequence>
<gene>
    <name evidence="2" type="ORF">AMR74_12060</name>
</gene>
<evidence type="ECO:0000256" key="1">
    <source>
        <dbReference type="SAM" id="MobiDB-lite"/>
    </source>
</evidence>
<dbReference type="STRING" id="1765655.AMR74_12060"/>
<reference evidence="2 3" key="1">
    <citation type="submission" date="2015-08" db="EMBL/GenBank/DDBJ databases">
        <title>Genomes of Isolates from Cabo Rojo, PR.</title>
        <authorList>
            <person name="Sanchez-Nieves R.L."/>
            <person name="Montalvo-Rodriguez R."/>
        </authorList>
    </citation>
    <scope>NUCLEOTIDE SEQUENCE [LARGE SCALE GENOMIC DNA]</scope>
    <source>
        <strain evidence="2 3">5</strain>
    </source>
</reference>
<dbReference type="EMBL" id="LIST01000004">
    <property type="protein sequence ID" value="KOX96258.1"/>
    <property type="molecule type" value="Genomic_DNA"/>
</dbReference>
<feature type="region of interest" description="Disordered" evidence="1">
    <location>
        <begin position="53"/>
        <end position="72"/>
    </location>
</feature>
<keyword evidence="3" id="KW-1185">Reference proteome</keyword>
<dbReference type="RefSeq" id="WP_053772301.1">
    <property type="nucleotide sequence ID" value="NZ_LIST01000004.1"/>
</dbReference>
<proteinExistence type="predicted"/>
<protein>
    <submittedName>
        <fullName evidence="2">Uncharacterized protein</fullName>
    </submittedName>
</protein>